<dbReference type="Proteomes" id="UP000253606">
    <property type="component" value="Chromosome"/>
</dbReference>
<dbReference type="Pfam" id="PF12704">
    <property type="entry name" value="MacB_PCD"/>
    <property type="match status" value="1"/>
</dbReference>
<feature type="domain" description="ABC3 transporter permease C-terminal" evidence="8">
    <location>
        <begin position="287"/>
        <end position="400"/>
    </location>
</feature>
<sequence length="408" mass="43800">MELIEGFKIALQSLWANKLRSILTLLGVVIGVASVITVVTLVNGAKQFVTTKLNSYGAEVVTVSKMPQTFITIEEYLAFQKRKDVKMEDYEAIRDECKSCLSVGALRNTTGKVVYGTKSSTDTDIRGWTWTMPPMSNLNIAQGRSFTEAEDVHSSHVAIVGYDVADNLLGQGDPLGKEIRVDGEPYTVIGVGERQGKTLGASQDNWVAVPLTAFLQSYGSNKSLVIYVNAGGGGPVIDRVSDDLRTIMRGRRHLAPGAPDTFSIDTSATFQNLLGQILNSFGAVVVAIAAISLVVGGIVIMNIMLVSVTERTREIGIRKALGARRHDIMVQFIVESATMSLFGGMIGVIGGITVAKVITLLVSFPSEVQLWSVLVGLFVATGVGVFFGVYPARKAAQLDPIVALRSEL</sequence>
<evidence type="ECO:0000256" key="6">
    <source>
        <dbReference type="ARBA" id="ARBA00038076"/>
    </source>
</evidence>
<dbReference type="PANTHER" id="PTHR30572">
    <property type="entry name" value="MEMBRANE COMPONENT OF TRANSPORTER-RELATED"/>
    <property type="match status" value="1"/>
</dbReference>
<feature type="transmembrane region" description="Helical" evidence="7">
    <location>
        <begin position="370"/>
        <end position="390"/>
    </location>
</feature>
<evidence type="ECO:0000256" key="1">
    <source>
        <dbReference type="ARBA" id="ARBA00004651"/>
    </source>
</evidence>
<proteinExistence type="inferred from homology"/>
<dbReference type="AlphaFoldDB" id="A0A2Z5FVL7"/>
<gene>
    <name evidence="10" type="ORF">ACPOL_1196</name>
</gene>
<feature type="transmembrane region" description="Helical" evidence="7">
    <location>
        <begin position="329"/>
        <end position="358"/>
    </location>
</feature>
<dbReference type="GO" id="GO:0051301">
    <property type="term" value="P:cell division"/>
    <property type="evidence" value="ECO:0007669"/>
    <property type="project" value="UniProtKB-KW"/>
</dbReference>
<evidence type="ECO:0000256" key="3">
    <source>
        <dbReference type="ARBA" id="ARBA00022692"/>
    </source>
</evidence>
<dbReference type="RefSeq" id="WP_114206157.1">
    <property type="nucleotide sequence ID" value="NZ_CP030840.1"/>
</dbReference>
<keyword evidence="11" id="KW-1185">Reference proteome</keyword>
<evidence type="ECO:0000256" key="2">
    <source>
        <dbReference type="ARBA" id="ARBA00022475"/>
    </source>
</evidence>
<feature type="domain" description="MacB-like periplasmic core" evidence="9">
    <location>
        <begin position="21"/>
        <end position="232"/>
    </location>
</feature>
<dbReference type="InterPro" id="IPR025857">
    <property type="entry name" value="MacB_PCD"/>
</dbReference>
<comment type="similarity">
    <text evidence="6">Belongs to the ABC-4 integral membrane protein family.</text>
</comment>
<keyword evidence="3 7" id="KW-0812">Transmembrane</keyword>
<comment type="subcellular location">
    <subcellularLocation>
        <location evidence="1">Cell membrane</location>
        <topology evidence="1">Multi-pass membrane protein</topology>
    </subcellularLocation>
</comment>
<keyword evidence="2" id="KW-1003">Cell membrane</keyword>
<evidence type="ECO:0000259" key="9">
    <source>
        <dbReference type="Pfam" id="PF12704"/>
    </source>
</evidence>
<dbReference type="OrthoDB" id="9770036at2"/>
<evidence type="ECO:0000256" key="7">
    <source>
        <dbReference type="SAM" id="Phobius"/>
    </source>
</evidence>
<dbReference type="InterPro" id="IPR003838">
    <property type="entry name" value="ABC3_permease_C"/>
</dbReference>
<protein>
    <submittedName>
        <fullName evidence="10">Cell division protein FtsX</fullName>
    </submittedName>
</protein>
<evidence type="ECO:0000313" key="10">
    <source>
        <dbReference type="EMBL" id="AXC10544.1"/>
    </source>
</evidence>
<feature type="transmembrane region" description="Helical" evidence="7">
    <location>
        <begin position="21"/>
        <end position="42"/>
    </location>
</feature>
<evidence type="ECO:0000313" key="11">
    <source>
        <dbReference type="Proteomes" id="UP000253606"/>
    </source>
</evidence>
<keyword evidence="10" id="KW-0131">Cell cycle</keyword>
<dbReference type="PANTHER" id="PTHR30572:SF4">
    <property type="entry name" value="ABC TRANSPORTER PERMEASE YTRF"/>
    <property type="match status" value="1"/>
</dbReference>
<feature type="transmembrane region" description="Helical" evidence="7">
    <location>
        <begin position="281"/>
        <end position="308"/>
    </location>
</feature>
<dbReference type="GO" id="GO:0005886">
    <property type="term" value="C:plasma membrane"/>
    <property type="evidence" value="ECO:0007669"/>
    <property type="project" value="UniProtKB-SubCell"/>
</dbReference>
<keyword evidence="10" id="KW-0132">Cell division</keyword>
<dbReference type="EMBL" id="CP030840">
    <property type="protein sequence ID" value="AXC10544.1"/>
    <property type="molecule type" value="Genomic_DNA"/>
</dbReference>
<dbReference type="Pfam" id="PF02687">
    <property type="entry name" value="FtsX"/>
    <property type="match status" value="1"/>
</dbReference>
<dbReference type="KEGG" id="abas:ACPOL_1196"/>
<evidence type="ECO:0000256" key="5">
    <source>
        <dbReference type="ARBA" id="ARBA00023136"/>
    </source>
</evidence>
<keyword evidence="5 7" id="KW-0472">Membrane</keyword>
<name>A0A2Z5FVL7_9BACT</name>
<reference evidence="10 11" key="1">
    <citation type="journal article" date="2018" name="Front. Microbiol.">
        <title>Hydrolytic Capabilities as a Key to Environmental Success: Chitinolytic and Cellulolytic Acidobacteria From Acidic Sub-arctic Soils and Boreal Peatlands.</title>
        <authorList>
            <person name="Belova S.E."/>
            <person name="Ravin N.V."/>
            <person name="Pankratov T.A."/>
            <person name="Rakitin A.L."/>
            <person name="Ivanova A.A."/>
            <person name="Beletsky A.V."/>
            <person name="Mardanov A.V."/>
            <person name="Sinninghe Damste J.S."/>
            <person name="Dedysh S.N."/>
        </authorList>
    </citation>
    <scope>NUCLEOTIDE SEQUENCE [LARGE SCALE GENOMIC DNA]</scope>
    <source>
        <strain evidence="10 11">SBC82</strain>
    </source>
</reference>
<evidence type="ECO:0000259" key="8">
    <source>
        <dbReference type="Pfam" id="PF02687"/>
    </source>
</evidence>
<dbReference type="InterPro" id="IPR050250">
    <property type="entry name" value="Macrolide_Exporter_MacB"/>
</dbReference>
<organism evidence="10 11">
    <name type="scientific">Acidisarcina polymorpha</name>
    <dbReference type="NCBI Taxonomy" id="2211140"/>
    <lineage>
        <taxon>Bacteria</taxon>
        <taxon>Pseudomonadati</taxon>
        <taxon>Acidobacteriota</taxon>
        <taxon>Terriglobia</taxon>
        <taxon>Terriglobales</taxon>
        <taxon>Acidobacteriaceae</taxon>
        <taxon>Acidisarcina</taxon>
    </lineage>
</organism>
<accession>A0A2Z5FVL7</accession>
<keyword evidence="4 7" id="KW-1133">Transmembrane helix</keyword>
<dbReference type="GO" id="GO:0022857">
    <property type="term" value="F:transmembrane transporter activity"/>
    <property type="evidence" value="ECO:0007669"/>
    <property type="project" value="TreeGrafter"/>
</dbReference>
<evidence type="ECO:0000256" key="4">
    <source>
        <dbReference type="ARBA" id="ARBA00022989"/>
    </source>
</evidence>